<dbReference type="SMART" id="SM01068">
    <property type="entry name" value="CBM_X"/>
    <property type="match status" value="1"/>
</dbReference>
<name>A0A2H0LN33_9BACT</name>
<dbReference type="InterPro" id="IPR052047">
    <property type="entry name" value="GH94_Enzymes"/>
</dbReference>
<comment type="caution">
    <text evidence="5">The sequence shown here is derived from an EMBL/GenBank/DDBJ whole genome shotgun (WGS) entry which is preliminary data.</text>
</comment>
<evidence type="ECO:0000256" key="1">
    <source>
        <dbReference type="ARBA" id="ARBA00022676"/>
    </source>
</evidence>
<dbReference type="InterPro" id="IPR037018">
    <property type="entry name" value="GH65_N"/>
</dbReference>
<dbReference type="Pfam" id="PF17167">
    <property type="entry name" value="Glyco_hydro_94"/>
    <property type="match status" value="1"/>
</dbReference>
<keyword evidence="2 5" id="KW-0808">Transferase</keyword>
<dbReference type="Proteomes" id="UP000230859">
    <property type="component" value="Unassembled WGS sequence"/>
</dbReference>
<reference evidence="5 6" key="1">
    <citation type="submission" date="2017-09" db="EMBL/GenBank/DDBJ databases">
        <title>Depth-based differentiation of microbial function through sediment-hosted aquifers and enrichment of novel symbionts in the deep terrestrial subsurface.</title>
        <authorList>
            <person name="Probst A.J."/>
            <person name="Ladd B."/>
            <person name="Jarett J.K."/>
            <person name="Geller-Mcgrath D.E."/>
            <person name="Sieber C.M."/>
            <person name="Emerson J.B."/>
            <person name="Anantharaman K."/>
            <person name="Thomas B.C."/>
            <person name="Malmstrom R."/>
            <person name="Stieglmeier M."/>
            <person name="Klingl A."/>
            <person name="Woyke T."/>
            <person name="Ryan C.M."/>
            <person name="Banfield J.F."/>
        </authorList>
    </citation>
    <scope>NUCLEOTIDE SEQUENCE [LARGE SCALE GENOMIC DNA]</scope>
    <source>
        <strain evidence="5">CG11_big_fil_rev_8_21_14_0_20_45_26</strain>
    </source>
</reference>
<dbReference type="AlphaFoldDB" id="A0A2H0LN33"/>
<dbReference type="InterPro" id="IPR011013">
    <property type="entry name" value="Gal_mutarotase_sf_dom"/>
</dbReference>
<sequence>MKKANKTQKAKSKEVKKLESKYGYFTANGREYVITRPDTPRPWVNVICNGDYGFIESQTGSGFSWVDNSNLSRLTVWNQDLIKDESGKYIYIRDNETKEYWSAAWKPCCPEFDSFEVRHGQGYSVLKSAYKGIAVEKTVFVDVNEPVEVWHIALTNQSQSPRHLSLFSCLEWCLGNAADTHREFQKTFIETEIDHESGAIFGLKRPALVPGFISSGLSETPIQGFHAISNQKPAHYDGDKETFFGRYGGNRMPKAVIDGQLTDTAGKHYDSIAALQADVTLRPGETRSVVFLLGATSSRQRAKKIIAKYKTEGAVWRGLDEVKALWDRLLQATTVETPDDALNFMVNTWLKYQAISARLWARCAYYQSSGGFGFRDQLQDSHIFLPADPKLTKKQILLHAEHQFSDGTVFHWWHQGTSMGAITEMTDDLLWLVFLTIHYIEETADYSILNETVNFLPDKKTKKVTQASLYVHCFRAIDKVLSRWSKRGLPLIGEGDWNDGMSHVGLKWKGESVWLGHFLYGILNKFAPMCDLKKDGKRGKLYLKRAAALKNAINQHAWDGEWYIRATRDDGRPLGSKKCKEGKIFLNAQTWAVIQGTATPERAKKCIQSADHYLFKKYGPLLFTPAFTVTDPTIGYLSRYAPAVRENGGLYTHAGTWAVQALAMLGKGNRAYEVFKSFNPPNRGLQPDKYYGEPYVTPGNVDGPESPHFGRGAWTWYTGSAAWSFRVVLDYLLGVHAVEAGLEINPAIPKEWKGYKVKRFFRGAEYDIVVKNPNKVSSGVKSIKVNGQKIDGWVIPPQKGKGPHQVTVVLG</sequence>
<organism evidence="5 6">
    <name type="scientific">Candidatus Abzuiibacterium crystallinum</name>
    <dbReference type="NCBI Taxonomy" id="1974748"/>
    <lineage>
        <taxon>Bacteria</taxon>
        <taxon>Pseudomonadati</taxon>
        <taxon>Candidatus Omnitrophota</taxon>
        <taxon>Candidatus Abzuiibacterium</taxon>
    </lineage>
</organism>
<feature type="domain" description="Glycosyl hydrolase 94 supersandwich" evidence="3">
    <location>
        <begin position="30"/>
        <end position="311"/>
    </location>
</feature>
<accession>A0A2H0LN33</accession>
<dbReference type="PANTHER" id="PTHR37469">
    <property type="entry name" value="CELLOBIONIC ACID PHOSPHORYLASE-RELATED"/>
    <property type="match status" value="1"/>
</dbReference>
<dbReference type="SUPFAM" id="SSF74650">
    <property type="entry name" value="Galactose mutarotase-like"/>
    <property type="match status" value="1"/>
</dbReference>
<dbReference type="SUPFAM" id="SSF48208">
    <property type="entry name" value="Six-hairpin glycosidases"/>
    <property type="match status" value="1"/>
</dbReference>
<dbReference type="InterPro" id="IPR033432">
    <property type="entry name" value="GH94_catalytic"/>
</dbReference>
<dbReference type="Gene3D" id="2.60.420.10">
    <property type="entry name" value="Maltose phosphorylase, domain 3"/>
    <property type="match status" value="1"/>
</dbReference>
<dbReference type="InterPro" id="IPR008928">
    <property type="entry name" value="6-hairpin_glycosidase_sf"/>
</dbReference>
<dbReference type="Pfam" id="PF06165">
    <property type="entry name" value="GH94_b-supersand"/>
    <property type="match status" value="1"/>
</dbReference>
<dbReference type="GO" id="GO:0005975">
    <property type="term" value="P:carbohydrate metabolic process"/>
    <property type="evidence" value="ECO:0007669"/>
    <property type="project" value="InterPro"/>
</dbReference>
<proteinExistence type="predicted"/>
<dbReference type="GO" id="GO:0016757">
    <property type="term" value="F:glycosyltransferase activity"/>
    <property type="evidence" value="ECO:0007669"/>
    <property type="project" value="UniProtKB-KW"/>
</dbReference>
<feature type="domain" description="Glycosyl hydrolase 94 catalytic" evidence="4">
    <location>
        <begin position="326"/>
        <end position="734"/>
    </location>
</feature>
<dbReference type="InterPro" id="IPR010383">
    <property type="entry name" value="Glyco_hydrolase_94_b-supersand"/>
</dbReference>
<evidence type="ECO:0000259" key="4">
    <source>
        <dbReference type="Pfam" id="PF17167"/>
    </source>
</evidence>
<evidence type="ECO:0000313" key="5">
    <source>
        <dbReference type="EMBL" id="PIQ85778.1"/>
    </source>
</evidence>
<evidence type="ECO:0000259" key="3">
    <source>
        <dbReference type="Pfam" id="PF06165"/>
    </source>
</evidence>
<gene>
    <name evidence="5" type="ORF">COV74_07470</name>
</gene>
<dbReference type="Gene3D" id="1.50.10.10">
    <property type="match status" value="1"/>
</dbReference>
<protein>
    <submittedName>
        <fullName evidence="5">Glycosyl transferase family 36</fullName>
    </submittedName>
</protein>
<dbReference type="GO" id="GO:0030246">
    <property type="term" value="F:carbohydrate binding"/>
    <property type="evidence" value="ECO:0007669"/>
    <property type="project" value="InterPro"/>
</dbReference>
<dbReference type="EMBL" id="PCVY01000061">
    <property type="protein sequence ID" value="PIQ85778.1"/>
    <property type="molecule type" value="Genomic_DNA"/>
</dbReference>
<keyword evidence="1" id="KW-0328">Glycosyltransferase</keyword>
<dbReference type="InterPro" id="IPR012341">
    <property type="entry name" value="6hp_glycosidase-like_sf"/>
</dbReference>
<evidence type="ECO:0000313" key="6">
    <source>
        <dbReference type="Proteomes" id="UP000230859"/>
    </source>
</evidence>
<dbReference type="Gene3D" id="2.70.98.40">
    <property type="entry name" value="Glycoside hydrolase, family 65, N-terminal domain"/>
    <property type="match status" value="1"/>
</dbReference>
<evidence type="ECO:0000256" key="2">
    <source>
        <dbReference type="ARBA" id="ARBA00022679"/>
    </source>
</evidence>
<dbReference type="PANTHER" id="PTHR37469:SF2">
    <property type="entry name" value="CELLOBIONIC ACID PHOSPHORYLASE"/>
    <property type="match status" value="1"/>
</dbReference>